<sequence>MITVPVVIESEIAGKTARSGVQYEDTIESATYYIPVTEEGKVYNEEYVSGARARGTATDTYLDPRKYLTATSIIRYTMSSNDEYVLINNVAITKNRNPESSSSGGYLYGIGTPNARIVCVGIGKNSGKYNQVVDPQSVPWGTTGVNTPSSWVPVMCGSYSDQYRGLVQYSFNLIYKDGTVGCAFTHTLAK</sequence>
<dbReference type="Proteomes" id="UP000283492">
    <property type="component" value="Unassembled WGS sequence"/>
</dbReference>
<organism evidence="1 3">
    <name type="scientific">Roseburia inulinivorans</name>
    <dbReference type="NCBI Taxonomy" id="360807"/>
    <lineage>
        <taxon>Bacteria</taxon>
        <taxon>Bacillati</taxon>
        <taxon>Bacillota</taxon>
        <taxon>Clostridia</taxon>
        <taxon>Lachnospirales</taxon>
        <taxon>Lachnospiraceae</taxon>
        <taxon>Roseburia</taxon>
    </lineage>
</organism>
<evidence type="ECO:0000313" key="3">
    <source>
        <dbReference type="Proteomes" id="UP000095453"/>
    </source>
</evidence>
<evidence type="ECO:0000313" key="2">
    <source>
        <dbReference type="EMBL" id="RHA90215.1"/>
    </source>
</evidence>
<reference evidence="1 3" key="1">
    <citation type="submission" date="2015-09" db="EMBL/GenBank/DDBJ databases">
        <authorList>
            <consortium name="Pathogen Informatics"/>
        </authorList>
    </citation>
    <scope>NUCLEOTIDE SEQUENCE [LARGE SCALE GENOMIC DNA]</scope>
    <source>
        <strain evidence="1 3">2789STDY5608887</strain>
    </source>
</reference>
<accession>A0A173V4Z5</accession>
<proteinExistence type="predicted"/>
<dbReference type="RefSeq" id="WP_055170284.1">
    <property type="nucleotide sequence ID" value="NZ_CABJFX010000006.1"/>
</dbReference>
<evidence type="ECO:0000313" key="1">
    <source>
        <dbReference type="EMBL" id="CUN20958.1"/>
    </source>
</evidence>
<evidence type="ECO:0000313" key="4">
    <source>
        <dbReference type="Proteomes" id="UP000283492"/>
    </source>
</evidence>
<name>A0A173V4Z5_9FIRM</name>
<dbReference type="EMBL" id="QSFX01000006">
    <property type="protein sequence ID" value="RHA90215.1"/>
    <property type="molecule type" value="Genomic_DNA"/>
</dbReference>
<dbReference type="AlphaFoldDB" id="A0A173V4Z5"/>
<protein>
    <submittedName>
        <fullName evidence="1">Uncharacterized protein</fullName>
    </submittedName>
</protein>
<reference evidence="2 4" key="2">
    <citation type="submission" date="2018-08" db="EMBL/GenBank/DDBJ databases">
        <title>A genome reference for cultivated species of the human gut microbiota.</title>
        <authorList>
            <person name="Zou Y."/>
            <person name="Xue W."/>
            <person name="Luo G."/>
        </authorList>
    </citation>
    <scope>NUCLEOTIDE SEQUENCE [LARGE SCALE GENOMIC DNA]</scope>
    <source>
        <strain evidence="2 4">AM42-1AC</strain>
    </source>
</reference>
<dbReference type="EMBL" id="CYXX01000020">
    <property type="protein sequence ID" value="CUN20958.1"/>
    <property type="molecule type" value="Genomic_DNA"/>
</dbReference>
<dbReference type="Proteomes" id="UP000095453">
    <property type="component" value="Unassembled WGS sequence"/>
</dbReference>
<gene>
    <name evidence="2" type="ORF">DW914_05160</name>
    <name evidence="1" type="ORF">ERS852444_02438</name>
</gene>